<sequence>MRNKYTHQHLQQEDEQQHQHQQQQRAKFLPMLCSSSTKQVIIKLSHRRNSSTSSSSSSSSTTTASEDPMSPRVGCMGQVKRNNKVVGFPCRSTPPTCTNYINTVKSDSKYSSNSSIVKYHKLKRFFSAKSLTGSPTTTAIAAASVSRSGTHKGKMISAGRNNSTNNSKSNNSNICSIRSRGTRVHNKRDDHHGMIISRSKIAENCANENEKGSLVNLIELDPPLPVVKQLQQQENNNVSLWKRRSGAPLKGLQLQIGQQSSAVLVQPTTV</sequence>
<dbReference type="Proteomes" id="UP000813463">
    <property type="component" value="Chromosome 2"/>
</dbReference>
<protein>
    <submittedName>
        <fullName evidence="3">Uncharacterized protein</fullName>
    </submittedName>
</protein>
<dbReference type="PANTHER" id="PTHR36323:SF1">
    <property type="entry name" value="MYOTUBULARIN-LIKE PROTEIN"/>
    <property type="match status" value="1"/>
</dbReference>
<dbReference type="RefSeq" id="XP_021841990.1">
    <property type="nucleotide sequence ID" value="XM_021986298.2"/>
</dbReference>
<reference evidence="3" key="2">
    <citation type="submission" date="2025-08" db="UniProtKB">
        <authorList>
            <consortium name="RefSeq"/>
        </authorList>
    </citation>
    <scope>IDENTIFICATION</scope>
    <source>
        <tissue evidence="3">Leaf</tissue>
    </source>
</reference>
<dbReference type="GeneID" id="110781889"/>
<gene>
    <name evidence="3" type="primary">LOC110781889</name>
</gene>
<feature type="region of interest" description="Disordered" evidence="1">
    <location>
        <begin position="151"/>
        <end position="175"/>
    </location>
</feature>
<accession>A0A9R0JP67</accession>
<reference evidence="2" key="1">
    <citation type="journal article" date="2021" name="Nat. Commun.">
        <title>Genomic analyses provide insights into spinach domestication and the genetic basis of agronomic traits.</title>
        <authorList>
            <person name="Cai X."/>
            <person name="Sun X."/>
            <person name="Xu C."/>
            <person name="Sun H."/>
            <person name="Wang X."/>
            <person name="Ge C."/>
            <person name="Zhang Z."/>
            <person name="Wang Q."/>
            <person name="Fei Z."/>
            <person name="Jiao C."/>
            <person name="Wang Q."/>
        </authorList>
    </citation>
    <scope>NUCLEOTIDE SEQUENCE [LARGE SCALE GENOMIC DNA]</scope>
    <source>
        <strain evidence="2">cv. Varoflay</strain>
    </source>
</reference>
<evidence type="ECO:0000256" key="1">
    <source>
        <dbReference type="SAM" id="MobiDB-lite"/>
    </source>
</evidence>
<feature type="region of interest" description="Disordered" evidence="1">
    <location>
        <begin position="1"/>
        <end position="26"/>
    </location>
</feature>
<evidence type="ECO:0000313" key="2">
    <source>
        <dbReference type="Proteomes" id="UP000813463"/>
    </source>
</evidence>
<proteinExistence type="predicted"/>
<dbReference type="AlphaFoldDB" id="A0A9R0JP67"/>
<dbReference type="KEGG" id="soe:110781889"/>
<feature type="compositionally biased region" description="Low complexity" evidence="1">
    <location>
        <begin position="50"/>
        <end position="65"/>
    </location>
</feature>
<evidence type="ECO:0000313" key="3">
    <source>
        <dbReference type="RefSeq" id="XP_021841990.1"/>
    </source>
</evidence>
<keyword evidence="2" id="KW-1185">Reference proteome</keyword>
<name>A0A9R0JP67_SPIOL</name>
<dbReference type="PANTHER" id="PTHR36323">
    <property type="entry name" value="MYOTUBULARIN-LIKE PROTEIN"/>
    <property type="match status" value="1"/>
</dbReference>
<organism evidence="2 3">
    <name type="scientific">Spinacia oleracea</name>
    <name type="common">Spinach</name>
    <dbReference type="NCBI Taxonomy" id="3562"/>
    <lineage>
        <taxon>Eukaryota</taxon>
        <taxon>Viridiplantae</taxon>
        <taxon>Streptophyta</taxon>
        <taxon>Embryophyta</taxon>
        <taxon>Tracheophyta</taxon>
        <taxon>Spermatophyta</taxon>
        <taxon>Magnoliopsida</taxon>
        <taxon>eudicotyledons</taxon>
        <taxon>Gunneridae</taxon>
        <taxon>Pentapetalae</taxon>
        <taxon>Caryophyllales</taxon>
        <taxon>Chenopodiaceae</taxon>
        <taxon>Chenopodioideae</taxon>
        <taxon>Anserineae</taxon>
        <taxon>Spinacia</taxon>
    </lineage>
</organism>
<dbReference type="OrthoDB" id="1919827at2759"/>
<feature type="compositionally biased region" description="Low complexity" evidence="1">
    <location>
        <begin position="160"/>
        <end position="175"/>
    </location>
</feature>
<feature type="region of interest" description="Disordered" evidence="1">
    <location>
        <begin position="44"/>
        <end position="75"/>
    </location>
</feature>